<comment type="caution">
    <text evidence="2">The sequence shown here is derived from an EMBL/GenBank/DDBJ whole genome shotgun (WGS) entry which is preliminary data.</text>
</comment>
<protein>
    <submittedName>
        <fullName evidence="2">Uncharacterized protein</fullName>
    </submittedName>
</protein>
<proteinExistence type="predicted"/>
<accession>A0A1F6V918</accession>
<sequence>MENGISGKKVVSISKEDRRREEKTTEARMEILVVLDIVKSICLDSLGDIQSVAKKYFATKEKVTPREMFRESEYKEYKRRMAIKNKQQGPQLVPKEPEIRLGGMALYAQLYEDEAPLNEAVEEFTQVFEEEKTNLRVLFEKFRHLAENCAEVEILGRVAMDLKSLHLASTPDSLEYIEKFKERLEEMFEQVPKG</sequence>
<evidence type="ECO:0000313" key="3">
    <source>
        <dbReference type="Proteomes" id="UP000177370"/>
    </source>
</evidence>
<evidence type="ECO:0000256" key="1">
    <source>
        <dbReference type="SAM" id="MobiDB-lite"/>
    </source>
</evidence>
<dbReference type="EMBL" id="MFTP01000003">
    <property type="protein sequence ID" value="OGI66150.1"/>
    <property type="molecule type" value="Genomic_DNA"/>
</dbReference>
<gene>
    <name evidence="2" type="ORF">A2647_03180</name>
</gene>
<dbReference type="Proteomes" id="UP000177370">
    <property type="component" value="Unassembled WGS sequence"/>
</dbReference>
<feature type="region of interest" description="Disordered" evidence="1">
    <location>
        <begin position="1"/>
        <end position="22"/>
    </location>
</feature>
<reference evidence="2 3" key="1">
    <citation type="journal article" date="2016" name="Nat. Commun.">
        <title>Thousands of microbial genomes shed light on interconnected biogeochemical processes in an aquifer system.</title>
        <authorList>
            <person name="Anantharaman K."/>
            <person name="Brown C.T."/>
            <person name="Hug L.A."/>
            <person name="Sharon I."/>
            <person name="Castelle C.J."/>
            <person name="Probst A.J."/>
            <person name="Thomas B.C."/>
            <person name="Singh A."/>
            <person name="Wilkins M.J."/>
            <person name="Karaoz U."/>
            <person name="Brodie E.L."/>
            <person name="Williams K.H."/>
            <person name="Hubbard S.S."/>
            <person name="Banfield J.F."/>
        </authorList>
    </citation>
    <scope>NUCLEOTIDE SEQUENCE [LARGE SCALE GENOMIC DNA]</scope>
</reference>
<evidence type="ECO:0000313" key="2">
    <source>
        <dbReference type="EMBL" id="OGI66150.1"/>
    </source>
</evidence>
<name>A0A1F6V918_9BACT</name>
<dbReference type="AlphaFoldDB" id="A0A1F6V918"/>
<organism evidence="2 3">
    <name type="scientific">Candidatus Nomurabacteria bacterium RIFCSPHIGHO2_01_FULL_40_24b</name>
    <dbReference type="NCBI Taxonomy" id="1801739"/>
    <lineage>
        <taxon>Bacteria</taxon>
        <taxon>Candidatus Nomuraibacteriota</taxon>
    </lineage>
</organism>